<dbReference type="RefSeq" id="WP_113948088.1">
    <property type="nucleotide sequence ID" value="NZ_QNQU01000005.1"/>
</dbReference>
<protein>
    <recommendedName>
        <fullName evidence="6">Methylamine utilisation protein MauE domain-containing protein</fullName>
    </recommendedName>
</protein>
<dbReference type="OrthoDB" id="673785at2"/>
<name>A0A366L618_9SPHI</name>
<evidence type="ECO:0000256" key="1">
    <source>
        <dbReference type="ARBA" id="ARBA00004141"/>
    </source>
</evidence>
<feature type="transmembrane region" description="Helical" evidence="5">
    <location>
        <begin position="77"/>
        <end position="100"/>
    </location>
</feature>
<evidence type="ECO:0000313" key="8">
    <source>
        <dbReference type="Proteomes" id="UP000252081"/>
    </source>
</evidence>
<reference evidence="7 8" key="1">
    <citation type="submission" date="2018-07" db="EMBL/GenBank/DDBJ databases">
        <title>A draft genome of a endophytic bacteria, a new species of Pedobacter.</title>
        <authorList>
            <person name="Zhang Z.D."/>
            <person name="Chen Z.J."/>
        </authorList>
    </citation>
    <scope>NUCLEOTIDE SEQUENCE [LARGE SCALE GENOMIC DNA]</scope>
    <source>
        <strain evidence="7 8">RS10</strain>
    </source>
</reference>
<evidence type="ECO:0000256" key="2">
    <source>
        <dbReference type="ARBA" id="ARBA00022692"/>
    </source>
</evidence>
<dbReference type="GO" id="GO:0016020">
    <property type="term" value="C:membrane"/>
    <property type="evidence" value="ECO:0007669"/>
    <property type="project" value="UniProtKB-SubCell"/>
</dbReference>
<dbReference type="GO" id="GO:0030416">
    <property type="term" value="P:methylamine metabolic process"/>
    <property type="evidence" value="ECO:0007669"/>
    <property type="project" value="InterPro"/>
</dbReference>
<evidence type="ECO:0000313" key="7">
    <source>
        <dbReference type="EMBL" id="RBQ08913.1"/>
    </source>
</evidence>
<feature type="domain" description="Methylamine utilisation protein MauE" evidence="6">
    <location>
        <begin position="9"/>
        <end position="135"/>
    </location>
</feature>
<keyword evidence="4 5" id="KW-0472">Membrane</keyword>
<feature type="transmembrane region" description="Helical" evidence="5">
    <location>
        <begin position="52"/>
        <end position="70"/>
    </location>
</feature>
<dbReference type="EMBL" id="QNQU01000005">
    <property type="protein sequence ID" value="RBQ08913.1"/>
    <property type="molecule type" value="Genomic_DNA"/>
</dbReference>
<dbReference type="Proteomes" id="UP000252081">
    <property type="component" value="Unassembled WGS sequence"/>
</dbReference>
<comment type="subcellular location">
    <subcellularLocation>
        <location evidence="1">Membrane</location>
        <topology evidence="1">Multi-pass membrane protein</topology>
    </subcellularLocation>
</comment>
<keyword evidence="3 5" id="KW-1133">Transmembrane helix</keyword>
<evidence type="ECO:0000256" key="5">
    <source>
        <dbReference type="SAM" id="Phobius"/>
    </source>
</evidence>
<comment type="caution">
    <text evidence="7">The sequence shown here is derived from an EMBL/GenBank/DDBJ whole genome shotgun (WGS) entry which is preliminary data.</text>
</comment>
<keyword evidence="2 5" id="KW-0812">Transmembrane</keyword>
<feature type="transmembrane region" description="Helical" evidence="5">
    <location>
        <begin position="120"/>
        <end position="137"/>
    </location>
</feature>
<evidence type="ECO:0000256" key="3">
    <source>
        <dbReference type="ARBA" id="ARBA00022989"/>
    </source>
</evidence>
<gene>
    <name evidence="7" type="ORF">DRW42_06805</name>
</gene>
<sequence length="151" mass="16794">MKISKNSTLILSLVSGILILLWVYTSLSKLSEIEDFKRQLNNQVFSRKFTPVLLWAIPGIEITAAAMLLFKKTLRAGLILSAILMALFTGYIVLVSMNIFNRVPCSCGGVLKNMGWNSHLIFNTVFLAISLFGVYKSKKGYPDNDMINGKA</sequence>
<proteinExistence type="predicted"/>
<organism evidence="7 8">
    <name type="scientific">Pedobacter miscanthi</name>
    <dbReference type="NCBI Taxonomy" id="2259170"/>
    <lineage>
        <taxon>Bacteria</taxon>
        <taxon>Pseudomonadati</taxon>
        <taxon>Bacteroidota</taxon>
        <taxon>Sphingobacteriia</taxon>
        <taxon>Sphingobacteriales</taxon>
        <taxon>Sphingobacteriaceae</taxon>
        <taxon>Pedobacter</taxon>
    </lineage>
</organism>
<keyword evidence="8" id="KW-1185">Reference proteome</keyword>
<evidence type="ECO:0000259" key="6">
    <source>
        <dbReference type="Pfam" id="PF07291"/>
    </source>
</evidence>
<accession>A0A366L618</accession>
<dbReference type="AlphaFoldDB" id="A0A366L618"/>
<evidence type="ECO:0000256" key="4">
    <source>
        <dbReference type="ARBA" id="ARBA00023136"/>
    </source>
</evidence>
<dbReference type="InterPro" id="IPR009908">
    <property type="entry name" value="Methylamine_util_MauE"/>
</dbReference>
<dbReference type="Pfam" id="PF07291">
    <property type="entry name" value="MauE"/>
    <property type="match status" value="1"/>
</dbReference>